<dbReference type="Gene3D" id="1.50.10.20">
    <property type="match status" value="1"/>
</dbReference>
<organism evidence="1 2">
    <name type="scientific">Actinomadura fibrosa</name>
    <dbReference type="NCBI Taxonomy" id="111802"/>
    <lineage>
        <taxon>Bacteria</taxon>
        <taxon>Bacillati</taxon>
        <taxon>Actinomycetota</taxon>
        <taxon>Actinomycetes</taxon>
        <taxon>Streptosporangiales</taxon>
        <taxon>Thermomonosporaceae</taxon>
        <taxon>Actinomadura</taxon>
    </lineage>
</organism>
<evidence type="ECO:0000313" key="2">
    <source>
        <dbReference type="Proteomes" id="UP001597063"/>
    </source>
</evidence>
<gene>
    <name evidence="1" type="ORF">ACFQZM_02460</name>
</gene>
<dbReference type="EMBL" id="JBHTGP010000002">
    <property type="protein sequence ID" value="MFD0683347.1"/>
    <property type="molecule type" value="Genomic_DNA"/>
</dbReference>
<keyword evidence="2" id="KW-1185">Reference proteome</keyword>
<dbReference type="RefSeq" id="WP_131763045.1">
    <property type="nucleotide sequence ID" value="NZ_CAACUY010000286.1"/>
</dbReference>
<dbReference type="Proteomes" id="UP001597063">
    <property type="component" value="Unassembled WGS sequence"/>
</dbReference>
<comment type="caution">
    <text evidence="1">The sequence shown here is derived from an EMBL/GenBank/DDBJ whole genome shotgun (WGS) entry which is preliminary data.</text>
</comment>
<evidence type="ECO:0008006" key="3">
    <source>
        <dbReference type="Google" id="ProtNLM"/>
    </source>
</evidence>
<reference evidence="2" key="1">
    <citation type="journal article" date="2019" name="Int. J. Syst. Evol. Microbiol.">
        <title>The Global Catalogue of Microorganisms (GCM) 10K type strain sequencing project: providing services to taxonomists for standard genome sequencing and annotation.</title>
        <authorList>
            <consortium name="The Broad Institute Genomics Platform"/>
            <consortium name="The Broad Institute Genome Sequencing Center for Infectious Disease"/>
            <person name="Wu L."/>
            <person name="Ma J."/>
        </authorList>
    </citation>
    <scope>NUCLEOTIDE SEQUENCE [LARGE SCALE GENOMIC DNA]</scope>
    <source>
        <strain evidence="2">JCM 9371</strain>
    </source>
</reference>
<dbReference type="PANTHER" id="PTHR31739">
    <property type="entry name" value="ENT-COPALYL DIPHOSPHATE SYNTHASE, CHLOROPLASTIC"/>
    <property type="match status" value="1"/>
</dbReference>
<dbReference type="SUPFAM" id="SSF48239">
    <property type="entry name" value="Terpenoid cyclases/Protein prenyltransferases"/>
    <property type="match status" value="2"/>
</dbReference>
<dbReference type="PANTHER" id="PTHR31739:SF25">
    <property type="entry name" value="(E,E)-GERANYLLINALOOL SYNTHASE"/>
    <property type="match status" value="1"/>
</dbReference>
<dbReference type="InterPro" id="IPR050148">
    <property type="entry name" value="Terpene_synthase-like"/>
</dbReference>
<name>A0ABW2XF73_9ACTN</name>
<dbReference type="InterPro" id="IPR008930">
    <property type="entry name" value="Terpenoid_cyclase/PrenylTrfase"/>
</dbReference>
<accession>A0ABW2XF73</accession>
<proteinExistence type="predicted"/>
<protein>
    <recommendedName>
        <fullName evidence="3">Squalene cyclase C-terminal domain-containing protein</fullName>
    </recommendedName>
</protein>
<sequence length="538" mass="57356">MIEQGVVEVGTRGLGLSGRGVAELRVDGREVRANLPVEERVEALLAGLDGGGADGGGSFGACPYTTAWLGRLRDPGGAVRYPRSLRWLVEHQRADGSWGGEVAFPHDRTVCTLAAVVALTDAGASPPGRADAVRAGLAYLRGHSTGWRRAPVGETMGFELAVPLLLGVASARGLDLPYRDWDDLARTRQGKLELIPRERLLSEPTSLLYSLEAIGADPAHRALARFSGPDGSLANSPSATAALWSAGGGGAAAGYLDDLARRFPDGGVPSLYPTEVFETAWVLHNLQRAGLADARRPGAARAARWLRALLGTHGRLGLSAGFPLADPDDSAMAIIVLHAAGHDVLGLLDGLLAFEGERCFVTYPGERDGSVTPNARVLEALALRRAAYARPMAKVTGFLLDARREGAWWYDKWHVSPYYATAQVTYALTRATAMRLDGTLRWLLETQRPDGSWGWYGRGTPEETGCAVLNLDALARQGARVPVSVWDGARRYLRRHLDGPFPEMWVGRGLYTPLAVSSSTVLAGAVVAAARSSHTAAP</sequence>
<evidence type="ECO:0000313" key="1">
    <source>
        <dbReference type="EMBL" id="MFD0683347.1"/>
    </source>
</evidence>
<dbReference type="Gene3D" id="1.50.10.160">
    <property type="match status" value="1"/>
</dbReference>